<feature type="domain" description="Signal transduction histidine kinase subgroup 3 dimerisation and phosphoacceptor" evidence="11">
    <location>
        <begin position="209"/>
        <end position="276"/>
    </location>
</feature>
<evidence type="ECO:0000256" key="8">
    <source>
        <dbReference type="ARBA" id="ARBA00023012"/>
    </source>
</evidence>
<keyword evidence="9" id="KW-0812">Transmembrane</keyword>
<keyword evidence="7" id="KW-0067">ATP-binding</keyword>
<dbReference type="InterPro" id="IPR050482">
    <property type="entry name" value="Sensor_HK_TwoCompSys"/>
</dbReference>
<dbReference type="CDD" id="cd16917">
    <property type="entry name" value="HATPase_UhpB-NarQ-NarX-like"/>
    <property type="match status" value="1"/>
</dbReference>
<evidence type="ECO:0000256" key="9">
    <source>
        <dbReference type="SAM" id="Phobius"/>
    </source>
</evidence>
<dbReference type="EC" id="2.7.13.3" evidence="2"/>
<dbReference type="Pfam" id="PF02518">
    <property type="entry name" value="HATPase_c"/>
    <property type="match status" value="1"/>
</dbReference>
<evidence type="ECO:0000256" key="1">
    <source>
        <dbReference type="ARBA" id="ARBA00000085"/>
    </source>
</evidence>
<evidence type="ECO:0000256" key="2">
    <source>
        <dbReference type="ARBA" id="ARBA00012438"/>
    </source>
</evidence>
<keyword evidence="8" id="KW-0902">Two-component regulatory system</keyword>
<evidence type="ECO:0000256" key="7">
    <source>
        <dbReference type="ARBA" id="ARBA00022840"/>
    </source>
</evidence>
<keyword evidence="9" id="KW-1133">Transmembrane helix</keyword>
<evidence type="ECO:0000256" key="3">
    <source>
        <dbReference type="ARBA" id="ARBA00022553"/>
    </source>
</evidence>
<sequence length="399" mass="41849">MTTDDDSGKEKQVRGLHDLFGAARSAMPRVLRGGRYLLGTLVAALVTLAAAPALCVPALAQSWAERHRRHAGALLGQRVRPRPRTVRRNLGWLGVQVVAGLPAGAVALLCLGSLLATPVVAVTWWAFPSAPWLPVFSVPLTSWGAALSLGLLNLVLLAALAALLLPPLARAHARCCLAVLAPSPADRLGARVTELTRTRTDVLQAHSAELRRIERDLHDGTQARLVAIAMRLAVAGERFPEDPDAAAVLVRQAHAETEDAMTELRSVIRTMYPPVLADQGLPGALSTLATRAGVPTRIDVGPLGEIPAAVEAVAYFAVTEALANTARHGRATRATVRVARDGPLLRAEISDDGVGGADPTRGTGLDGMRRRAAALDGTLAISSPPGGPTTVAVELPCAW</sequence>
<proteinExistence type="predicted"/>
<dbReference type="Gene3D" id="1.20.5.1930">
    <property type="match status" value="1"/>
</dbReference>
<comment type="caution">
    <text evidence="12">The sequence shown here is derived from an EMBL/GenBank/DDBJ whole genome shotgun (WGS) entry which is preliminary data.</text>
</comment>
<dbReference type="GO" id="GO:0016301">
    <property type="term" value="F:kinase activity"/>
    <property type="evidence" value="ECO:0007669"/>
    <property type="project" value="UniProtKB-KW"/>
</dbReference>
<dbReference type="Pfam" id="PF07730">
    <property type="entry name" value="HisKA_3"/>
    <property type="match status" value="1"/>
</dbReference>
<dbReference type="EMBL" id="JAVREO010000026">
    <property type="protein sequence ID" value="MDT0270405.1"/>
    <property type="molecule type" value="Genomic_DNA"/>
</dbReference>
<comment type="catalytic activity">
    <reaction evidence="1">
        <text>ATP + protein L-histidine = ADP + protein N-phospho-L-histidine.</text>
        <dbReference type="EC" id="2.7.13.3"/>
    </reaction>
</comment>
<feature type="transmembrane region" description="Helical" evidence="9">
    <location>
        <begin position="36"/>
        <end position="60"/>
    </location>
</feature>
<evidence type="ECO:0000259" key="10">
    <source>
        <dbReference type="Pfam" id="PF02518"/>
    </source>
</evidence>
<evidence type="ECO:0000256" key="4">
    <source>
        <dbReference type="ARBA" id="ARBA00022679"/>
    </source>
</evidence>
<gene>
    <name evidence="12" type="ORF">RM844_29450</name>
</gene>
<dbReference type="Gene3D" id="3.30.565.10">
    <property type="entry name" value="Histidine kinase-like ATPase, C-terminal domain"/>
    <property type="match status" value="1"/>
</dbReference>
<dbReference type="RefSeq" id="WP_311670468.1">
    <property type="nucleotide sequence ID" value="NZ_JAVREO010000026.1"/>
</dbReference>
<accession>A0ABU2JZI3</accession>
<dbReference type="Proteomes" id="UP001183410">
    <property type="component" value="Unassembled WGS sequence"/>
</dbReference>
<dbReference type="PANTHER" id="PTHR24421">
    <property type="entry name" value="NITRATE/NITRITE SENSOR PROTEIN NARX-RELATED"/>
    <property type="match status" value="1"/>
</dbReference>
<keyword evidence="5" id="KW-0547">Nucleotide-binding</keyword>
<organism evidence="12 13">
    <name type="scientific">Streptomyces chisholmiae</name>
    <dbReference type="NCBI Taxonomy" id="3075540"/>
    <lineage>
        <taxon>Bacteria</taxon>
        <taxon>Bacillati</taxon>
        <taxon>Actinomycetota</taxon>
        <taxon>Actinomycetes</taxon>
        <taxon>Kitasatosporales</taxon>
        <taxon>Streptomycetaceae</taxon>
        <taxon>Streptomyces</taxon>
    </lineage>
</organism>
<dbReference type="PANTHER" id="PTHR24421:SF10">
    <property type="entry name" value="NITRATE_NITRITE SENSOR PROTEIN NARQ"/>
    <property type="match status" value="1"/>
</dbReference>
<evidence type="ECO:0000256" key="6">
    <source>
        <dbReference type="ARBA" id="ARBA00022777"/>
    </source>
</evidence>
<evidence type="ECO:0000313" key="13">
    <source>
        <dbReference type="Proteomes" id="UP001183410"/>
    </source>
</evidence>
<dbReference type="InterPro" id="IPR011712">
    <property type="entry name" value="Sig_transdc_His_kin_sub3_dim/P"/>
</dbReference>
<dbReference type="SUPFAM" id="SSF55874">
    <property type="entry name" value="ATPase domain of HSP90 chaperone/DNA topoisomerase II/histidine kinase"/>
    <property type="match status" value="1"/>
</dbReference>
<feature type="domain" description="Histidine kinase/HSP90-like ATPase" evidence="10">
    <location>
        <begin position="316"/>
        <end position="396"/>
    </location>
</feature>
<keyword evidence="6 12" id="KW-0418">Kinase</keyword>
<keyword evidence="3" id="KW-0597">Phosphoprotein</keyword>
<evidence type="ECO:0000313" key="12">
    <source>
        <dbReference type="EMBL" id="MDT0270405.1"/>
    </source>
</evidence>
<evidence type="ECO:0000259" key="11">
    <source>
        <dbReference type="Pfam" id="PF07730"/>
    </source>
</evidence>
<feature type="transmembrane region" description="Helical" evidence="9">
    <location>
        <begin position="90"/>
        <end position="123"/>
    </location>
</feature>
<keyword evidence="13" id="KW-1185">Reference proteome</keyword>
<dbReference type="InterPro" id="IPR036890">
    <property type="entry name" value="HATPase_C_sf"/>
</dbReference>
<dbReference type="InterPro" id="IPR003594">
    <property type="entry name" value="HATPase_dom"/>
</dbReference>
<reference evidence="13" key="1">
    <citation type="submission" date="2023-07" db="EMBL/GenBank/DDBJ databases">
        <title>30 novel species of actinomycetes from the DSMZ collection.</title>
        <authorList>
            <person name="Nouioui I."/>
        </authorList>
    </citation>
    <scope>NUCLEOTIDE SEQUENCE [LARGE SCALE GENOMIC DNA]</scope>
    <source>
        <strain evidence="13">DSM 44915</strain>
    </source>
</reference>
<evidence type="ECO:0000256" key="5">
    <source>
        <dbReference type="ARBA" id="ARBA00022741"/>
    </source>
</evidence>
<protein>
    <recommendedName>
        <fullName evidence="2">histidine kinase</fullName>
        <ecNumber evidence="2">2.7.13.3</ecNumber>
    </recommendedName>
</protein>
<name>A0ABU2JZI3_9ACTN</name>
<keyword evidence="4" id="KW-0808">Transferase</keyword>
<keyword evidence="9" id="KW-0472">Membrane</keyword>
<feature type="transmembrane region" description="Helical" evidence="9">
    <location>
        <begin position="143"/>
        <end position="165"/>
    </location>
</feature>